<reference evidence="2" key="2">
    <citation type="submission" date="2013-11" db="EMBL/GenBank/DDBJ databases">
        <title>Draft genome sequence of Bacteroides uniformis (ATCC 8492).</title>
        <authorList>
            <person name="Sudarsanam P."/>
            <person name="Ley R."/>
            <person name="Guruge J."/>
            <person name="Turnbaugh P.J."/>
            <person name="Mahowald M."/>
            <person name="Liep D."/>
            <person name="Gordon J."/>
        </authorList>
    </citation>
    <scope>NUCLEOTIDE SEQUENCE</scope>
    <source>
        <strain evidence="2">ATCC 8492</strain>
    </source>
</reference>
<evidence type="ECO:0000313" key="2">
    <source>
        <dbReference type="EMBL" id="EDO54607.1"/>
    </source>
</evidence>
<comment type="caution">
    <text evidence="2">The sequence shown here is derived from an EMBL/GenBank/DDBJ whole genome shotgun (WGS) entry which is preliminary data.</text>
</comment>
<gene>
    <name evidence="2" type="ORF">BACUNI_01590</name>
</gene>
<keyword evidence="1" id="KW-0472">Membrane</keyword>
<dbReference type="Proteomes" id="UP000004110">
    <property type="component" value="Unassembled WGS sequence"/>
</dbReference>
<keyword evidence="3" id="KW-1185">Reference proteome</keyword>
<keyword evidence="1" id="KW-1133">Transmembrane helix</keyword>
<proteinExistence type="predicted"/>
<dbReference type="EMBL" id="AAYH02000041">
    <property type="protein sequence ID" value="EDO54607.1"/>
    <property type="molecule type" value="Genomic_DNA"/>
</dbReference>
<protein>
    <submittedName>
        <fullName evidence="2">Uncharacterized protein</fullName>
    </submittedName>
</protein>
<accession>A0ABC9NCY6</accession>
<sequence>MIMDNGKLPCGFNKYAALFIFPLSIFHYFTLLLS</sequence>
<feature type="transmembrane region" description="Helical" evidence="1">
    <location>
        <begin position="12"/>
        <end position="33"/>
    </location>
</feature>
<evidence type="ECO:0000313" key="3">
    <source>
        <dbReference type="Proteomes" id="UP000004110"/>
    </source>
</evidence>
<organism evidence="2 3">
    <name type="scientific">Bacteroides uniformis (strain ATCC 8492 / DSM 6597 / CCUG 4942 / CIP 103695 / JCM 5828 / KCTC 5204 / NCTC 13054 / VPI 0061)</name>
    <dbReference type="NCBI Taxonomy" id="411479"/>
    <lineage>
        <taxon>Bacteria</taxon>
        <taxon>Pseudomonadati</taxon>
        <taxon>Bacteroidota</taxon>
        <taxon>Bacteroidia</taxon>
        <taxon>Bacteroidales</taxon>
        <taxon>Bacteroidaceae</taxon>
        <taxon>Bacteroides</taxon>
    </lineage>
</organism>
<keyword evidence="1" id="KW-0812">Transmembrane</keyword>
<dbReference type="AlphaFoldDB" id="A0ABC9NCY6"/>
<reference evidence="2" key="1">
    <citation type="submission" date="2007-06" db="EMBL/GenBank/DDBJ databases">
        <authorList>
            <person name="Fulton L."/>
            <person name="Clifton S."/>
            <person name="Fulton B."/>
            <person name="Xu J."/>
            <person name="Minx P."/>
            <person name="Pepin K.H."/>
            <person name="Johnson M."/>
            <person name="Thiruvilangam P."/>
            <person name="Bhonagiri V."/>
            <person name="Nash W.E."/>
            <person name="Mardis E.R."/>
            <person name="Wilson R.K."/>
        </authorList>
    </citation>
    <scope>NUCLEOTIDE SEQUENCE [LARGE SCALE GENOMIC DNA]</scope>
    <source>
        <strain evidence="2">ATCC 8492</strain>
    </source>
</reference>
<name>A0ABC9NCY6_BACUC</name>
<evidence type="ECO:0000256" key="1">
    <source>
        <dbReference type="SAM" id="Phobius"/>
    </source>
</evidence>